<dbReference type="InterPro" id="IPR032675">
    <property type="entry name" value="LRR_dom_sf"/>
</dbReference>
<dbReference type="EMBL" id="QGNW01000082">
    <property type="protein sequence ID" value="RVX00446.1"/>
    <property type="molecule type" value="Genomic_DNA"/>
</dbReference>
<dbReference type="PANTHER" id="PTHR34630">
    <property type="entry name" value="OS11G0677101 PROTEIN"/>
    <property type="match status" value="1"/>
</dbReference>
<feature type="transmembrane region" description="Helical" evidence="1">
    <location>
        <begin position="468"/>
        <end position="492"/>
    </location>
</feature>
<dbReference type="SUPFAM" id="SSF52058">
    <property type="entry name" value="L domain-like"/>
    <property type="match status" value="1"/>
</dbReference>
<proteinExistence type="predicted"/>
<evidence type="ECO:0000313" key="4">
    <source>
        <dbReference type="Proteomes" id="UP000288805"/>
    </source>
</evidence>
<organism evidence="3 4">
    <name type="scientific">Vitis vinifera</name>
    <name type="common">Grape</name>
    <dbReference type="NCBI Taxonomy" id="29760"/>
    <lineage>
        <taxon>Eukaryota</taxon>
        <taxon>Viridiplantae</taxon>
        <taxon>Streptophyta</taxon>
        <taxon>Embryophyta</taxon>
        <taxon>Tracheophyta</taxon>
        <taxon>Spermatophyta</taxon>
        <taxon>Magnoliopsida</taxon>
        <taxon>eudicotyledons</taxon>
        <taxon>Gunneridae</taxon>
        <taxon>Pentapetalae</taxon>
        <taxon>rosids</taxon>
        <taxon>Vitales</taxon>
        <taxon>Vitaceae</taxon>
        <taxon>Viteae</taxon>
        <taxon>Vitis</taxon>
    </lineage>
</organism>
<dbReference type="Pfam" id="PF25019">
    <property type="entry name" value="LRR_R13L1-DRL21"/>
    <property type="match status" value="1"/>
</dbReference>
<evidence type="ECO:0000256" key="1">
    <source>
        <dbReference type="SAM" id="Phobius"/>
    </source>
</evidence>
<accession>A0A438IUY9</accession>
<keyword evidence="1" id="KW-0472">Membrane</keyword>
<dbReference type="InterPro" id="IPR056789">
    <property type="entry name" value="LRR_R13L1-DRL21"/>
</dbReference>
<comment type="caution">
    <text evidence="3">The sequence shown here is derived from an EMBL/GenBank/DDBJ whole genome shotgun (WGS) entry which is preliminary data.</text>
</comment>
<dbReference type="Proteomes" id="UP000288805">
    <property type="component" value="Unassembled WGS sequence"/>
</dbReference>
<dbReference type="PANTHER" id="PTHR34630:SF114">
    <property type="entry name" value="DISEASE RESISTANCE PROTEIN RGA3"/>
    <property type="match status" value="1"/>
</dbReference>
<dbReference type="Gene3D" id="3.80.10.10">
    <property type="entry name" value="Ribonuclease Inhibitor"/>
    <property type="match status" value="2"/>
</dbReference>
<evidence type="ECO:0000313" key="3">
    <source>
        <dbReference type="EMBL" id="RVX00446.1"/>
    </source>
</evidence>
<sequence>MGSLTLARSPLHLNLQNVVNDMDALEANLKKKENLDDLVLVWDRMRLMLLIVATTWAVTVSQESVKMDEALQKVGAGLYGNNGCSSSSIKPFGSLVVLRFEEMLEWEEWVCCGVEFPCLKKLYIKKCPKLKGDIPKHFSYLTKLEISECGQLVCCLPMASSLCELKLDKCEDMVVRNAVHLTSLPWRTCHPLSTTSPLLNTWRSRNVKIFQLFEMGLPPMLETLEIQGCPILESLPEGMMQNNTTLQSLSIMHCNSLRRITHSQPQITSNQLVQEAQGVCPLIYLPFTSGIATKLVACRMEWGLQTLPFLRSLWIGGHKEERLESFPEEQFLPSTLTSLTIGAFPNLKSLDNKGLQYITSLETLYVLNREKLKSFPKHGLPSSLSRLNISKRLLLKKSIQALAFSAIIDSVVIRHRFLFMLCSFINGITRDFGRVALQHLSEVNMKLARMEVGVGKADVEPPRQKTIWMVWALGGLLISSVSCMALKCAFLYRKNLDMVEDF</sequence>
<keyword evidence="1" id="KW-0812">Transmembrane</keyword>
<gene>
    <name evidence="3" type="primary">VvCHDp000512_57</name>
    <name evidence="3" type="ORF">CK203_024632</name>
</gene>
<name>A0A438IUY9_VITVI</name>
<reference evidence="3 4" key="1">
    <citation type="journal article" date="2018" name="PLoS Genet.">
        <title>Population sequencing reveals clonal diversity and ancestral inbreeding in the grapevine cultivar Chardonnay.</title>
        <authorList>
            <person name="Roach M.J."/>
            <person name="Johnson D.L."/>
            <person name="Bohlmann J."/>
            <person name="van Vuuren H.J."/>
            <person name="Jones S.J."/>
            <person name="Pretorius I.S."/>
            <person name="Schmidt S.A."/>
            <person name="Borneman A.R."/>
        </authorList>
    </citation>
    <scope>NUCLEOTIDE SEQUENCE [LARGE SCALE GENOMIC DNA]</scope>
    <source>
        <strain evidence="4">cv. Chardonnay</strain>
        <tissue evidence="3">Leaf</tissue>
    </source>
</reference>
<feature type="domain" description="R13L1/DRL21-like LRR repeat region" evidence="2">
    <location>
        <begin position="14"/>
        <end position="127"/>
    </location>
</feature>
<dbReference type="AlphaFoldDB" id="A0A438IUY9"/>
<keyword evidence="1" id="KW-1133">Transmembrane helix</keyword>
<protein>
    <submittedName>
        <fullName evidence="3">Putative disease resistance protein</fullName>
    </submittedName>
</protein>
<evidence type="ECO:0000259" key="2">
    <source>
        <dbReference type="Pfam" id="PF25019"/>
    </source>
</evidence>